<feature type="transmembrane region" description="Helical" evidence="14">
    <location>
        <begin position="79"/>
        <end position="97"/>
    </location>
</feature>
<comment type="subcellular location">
    <subcellularLocation>
        <location evidence="1">Cell membrane</location>
        <topology evidence="1">Multi-pass membrane protein</topology>
    </subcellularLocation>
</comment>
<keyword evidence="7 14" id="KW-1133">Transmembrane helix</keyword>
<keyword evidence="11" id="KW-0739">Sodium transport</keyword>
<keyword evidence="10 14" id="KW-0472">Membrane</keyword>
<keyword evidence="9" id="KW-0406">Ion transport</keyword>
<evidence type="ECO:0000256" key="3">
    <source>
        <dbReference type="ARBA" id="ARBA00022448"/>
    </source>
</evidence>
<dbReference type="PANTHER" id="PTHR48086">
    <property type="entry name" value="SODIUM/PROLINE SYMPORTER-RELATED"/>
    <property type="match status" value="1"/>
</dbReference>
<feature type="transmembrane region" description="Helical" evidence="14">
    <location>
        <begin position="6"/>
        <end position="23"/>
    </location>
</feature>
<dbReference type="PANTHER" id="PTHR48086:SF3">
    <property type="entry name" value="SODIUM_PROLINE SYMPORTER"/>
    <property type="match status" value="1"/>
</dbReference>
<evidence type="ECO:0000256" key="1">
    <source>
        <dbReference type="ARBA" id="ARBA00004651"/>
    </source>
</evidence>
<dbReference type="RefSeq" id="WP_109676872.1">
    <property type="nucleotide sequence ID" value="NZ_CP086615.1"/>
</dbReference>
<dbReference type="GO" id="GO:0015293">
    <property type="term" value="F:symporter activity"/>
    <property type="evidence" value="ECO:0007669"/>
    <property type="project" value="UniProtKB-KW"/>
</dbReference>
<dbReference type="Proteomes" id="UP000245474">
    <property type="component" value="Unassembled WGS sequence"/>
</dbReference>
<evidence type="ECO:0000256" key="2">
    <source>
        <dbReference type="ARBA" id="ARBA00006434"/>
    </source>
</evidence>
<keyword evidence="16" id="KW-1185">Reference proteome</keyword>
<evidence type="ECO:0000313" key="16">
    <source>
        <dbReference type="Proteomes" id="UP000245474"/>
    </source>
</evidence>
<protein>
    <submittedName>
        <fullName evidence="15">Pantothenate permease</fullName>
    </submittedName>
</protein>
<dbReference type="GO" id="GO:0006814">
    <property type="term" value="P:sodium ion transport"/>
    <property type="evidence" value="ECO:0007669"/>
    <property type="project" value="UniProtKB-KW"/>
</dbReference>
<evidence type="ECO:0000256" key="14">
    <source>
        <dbReference type="SAM" id="Phobius"/>
    </source>
</evidence>
<keyword evidence="8" id="KW-0915">Sodium</keyword>
<comment type="similarity">
    <text evidence="2 13">Belongs to the sodium:solute symporter (SSF) (TC 2.A.21) family.</text>
</comment>
<name>A0A2U2N637_9GAMM</name>
<dbReference type="GO" id="GO:0005886">
    <property type="term" value="C:plasma membrane"/>
    <property type="evidence" value="ECO:0007669"/>
    <property type="project" value="UniProtKB-SubCell"/>
</dbReference>
<feature type="transmembrane region" description="Helical" evidence="14">
    <location>
        <begin position="189"/>
        <end position="210"/>
    </location>
</feature>
<comment type="caution">
    <text evidence="15">The sequence shown here is derived from an EMBL/GenBank/DDBJ whole genome shotgun (WGS) entry which is preliminary data.</text>
</comment>
<dbReference type="PROSITE" id="PS50283">
    <property type="entry name" value="NA_SOLUT_SYMP_3"/>
    <property type="match status" value="1"/>
</dbReference>
<reference evidence="15 16" key="1">
    <citation type="submission" date="2018-05" db="EMBL/GenBank/DDBJ databases">
        <title>Spiribacter halobius sp. nov., a moderately halophilic bacterium isolated from marine solar saltern.</title>
        <authorList>
            <person name="Zheng W.-S."/>
            <person name="Lu D.-C."/>
            <person name="Du Z.-J."/>
        </authorList>
    </citation>
    <scope>NUCLEOTIDE SEQUENCE [LARGE SCALE GENOMIC DNA]</scope>
    <source>
        <strain evidence="15 16">E85</strain>
    </source>
</reference>
<keyword evidence="6" id="KW-0769">Symport</keyword>
<feature type="transmembrane region" description="Helical" evidence="14">
    <location>
        <begin position="417"/>
        <end position="435"/>
    </location>
</feature>
<evidence type="ECO:0000256" key="4">
    <source>
        <dbReference type="ARBA" id="ARBA00022475"/>
    </source>
</evidence>
<gene>
    <name evidence="15" type="ORF">DEM34_04440</name>
</gene>
<evidence type="ECO:0000256" key="9">
    <source>
        <dbReference type="ARBA" id="ARBA00023065"/>
    </source>
</evidence>
<dbReference type="InterPro" id="IPR050277">
    <property type="entry name" value="Sodium:Solute_Symporter"/>
</dbReference>
<evidence type="ECO:0000256" key="11">
    <source>
        <dbReference type="ARBA" id="ARBA00023201"/>
    </source>
</evidence>
<dbReference type="Pfam" id="PF00474">
    <property type="entry name" value="SSF"/>
    <property type="match status" value="1"/>
</dbReference>
<evidence type="ECO:0000256" key="12">
    <source>
        <dbReference type="ARBA" id="ARBA00033708"/>
    </source>
</evidence>
<sequence>MTAAVSWALAVYALLGALVAWGARRGLGAGIEEYYLAGRRAGGVLSALSYGATTYSAFMMVGLAGLTYAGGVGALGFELIYLSGLGLVVIFGPRFWVVGQRFGFVTPAEMLGYRYGSGLLAALVAIAACIFLIPYSAVQLMGIGYLLSGISDGAIGFTPGVLVGAALALVWTLAAGLRSVLWTDALQVVLMLVTSLLAVGFVIAALGGPGEFLARTEAEYGDWLAVPGPGLFDVVTFLGLTVPWFFFSLSNPQVSQRLFTTESLGALRTMIAGFLVLGFVYTLVSVLWGFSALHLLPDLEQADLATPRLLATGAIPDAVAVVLVVGIVAAAVSTVDSILLALAALVTRDVYRPLAPEGGRQMLAGQIVVLVVTAVAVLFARLQLDLITILSVASSAGLLVTVPAIVGAFFWRRGTAAGAIASIAVAGVIVTALQLTGMRPLGIPASLWGGALAVAIFVGVSLVTEPPRERAARFLEPIREALPRHNIW</sequence>
<evidence type="ECO:0000313" key="15">
    <source>
        <dbReference type="EMBL" id="PWG64681.1"/>
    </source>
</evidence>
<feature type="transmembrane region" description="Helical" evidence="14">
    <location>
        <begin position="44"/>
        <end position="67"/>
    </location>
</feature>
<dbReference type="EMBL" id="QFFI01000005">
    <property type="protein sequence ID" value="PWG64681.1"/>
    <property type="molecule type" value="Genomic_DNA"/>
</dbReference>
<feature type="transmembrane region" description="Helical" evidence="14">
    <location>
        <begin position="363"/>
        <end position="380"/>
    </location>
</feature>
<dbReference type="InterPro" id="IPR001734">
    <property type="entry name" value="Na/solute_symporter"/>
</dbReference>
<evidence type="ECO:0000256" key="7">
    <source>
        <dbReference type="ARBA" id="ARBA00022989"/>
    </source>
</evidence>
<feature type="transmembrane region" description="Helical" evidence="14">
    <location>
        <begin position="157"/>
        <end position="177"/>
    </location>
</feature>
<accession>A0A2U2N637</accession>
<keyword evidence="5 14" id="KW-0812">Transmembrane</keyword>
<dbReference type="OrthoDB" id="9803348at2"/>
<evidence type="ECO:0000256" key="13">
    <source>
        <dbReference type="RuleBase" id="RU362091"/>
    </source>
</evidence>
<feature type="transmembrane region" description="Helical" evidence="14">
    <location>
        <begin position="230"/>
        <end position="249"/>
    </location>
</feature>
<evidence type="ECO:0000256" key="6">
    <source>
        <dbReference type="ARBA" id="ARBA00022847"/>
    </source>
</evidence>
<proteinExistence type="inferred from homology"/>
<keyword evidence="3" id="KW-0813">Transport</keyword>
<dbReference type="Gene3D" id="1.20.1730.10">
    <property type="entry name" value="Sodium/glucose cotransporter"/>
    <property type="match status" value="1"/>
</dbReference>
<feature type="transmembrane region" description="Helical" evidence="14">
    <location>
        <begin position="386"/>
        <end position="410"/>
    </location>
</feature>
<dbReference type="InterPro" id="IPR038377">
    <property type="entry name" value="Na/Glc_symporter_sf"/>
</dbReference>
<organism evidence="15 16">
    <name type="scientific">Sediminicurvatus halobius</name>
    <dbReference type="NCBI Taxonomy" id="2182432"/>
    <lineage>
        <taxon>Bacteria</taxon>
        <taxon>Pseudomonadati</taxon>
        <taxon>Pseudomonadota</taxon>
        <taxon>Gammaproteobacteria</taxon>
        <taxon>Chromatiales</taxon>
        <taxon>Ectothiorhodospiraceae</taxon>
        <taxon>Sediminicurvatus</taxon>
    </lineage>
</organism>
<dbReference type="AlphaFoldDB" id="A0A2U2N637"/>
<feature type="transmembrane region" description="Helical" evidence="14">
    <location>
        <begin position="318"/>
        <end position="342"/>
    </location>
</feature>
<feature type="transmembrane region" description="Helical" evidence="14">
    <location>
        <begin position="118"/>
        <end position="137"/>
    </location>
</feature>
<evidence type="ECO:0000256" key="8">
    <source>
        <dbReference type="ARBA" id="ARBA00023053"/>
    </source>
</evidence>
<evidence type="ECO:0000256" key="10">
    <source>
        <dbReference type="ARBA" id="ARBA00023136"/>
    </source>
</evidence>
<feature type="transmembrane region" description="Helical" evidence="14">
    <location>
        <begin position="270"/>
        <end position="290"/>
    </location>
</feature>
<evidence type="ECO:0000256" key="5">
    <source>
        <dbReference type="ARBA" id="ARBA00022692"/>
    </source>
</evidence>
<feature type="transmembrane region" description="Helical" evidence="14">
    <location>
        <begin position="441"/>
        <end position="463"/>
    </location>
</feature>
<comment type="catalytic activity">
    <reaction evidence="12">
        <text>L-proline(in) + Na(+)(in) = L-proline(out) + Na(+)(out)</text>
        <dbReference type="Rhea" id="RHEA:28967"/>
        <dbReference type="ChEBI" id="CHEBI:29101"/>
        <dbReference type="ChEBI" id="CHEBI:60039"/>
    </reaction>
</comment>
<keyword evidence="4" id="KW-1003">Cell membrane</keyword>
<dbReference type="CDD" id="cd10322">
    <property type="entry name" value="SLC5sbd"/>
    <property type="match status" value="1"/>
</dbReference>